<dbReference type="RefSeq" id="WP_263513559.1">
    <property type="nucleotide sequence ID" value="NZ_BAABVW010000105.1"/>
</dbReference>
<dbReference type="AlphaFoldDB" id="A0A1L8CFW3"/>
<feature type="transmembrane region" description="Helical" evidence="1">
    <location>
        <begin position="6"/>
        <end position="26"/>
    </location>
</feature>
<evidence type="ECO:0000313" key="2">
    <source>
        <dbReference type="EMBL" id="GAT90078.1"/>
    </source>
</evidence>
<dbReference type="Proteomes" id="UP000186588">
    <property type="component" value="Unassembled WGS sequence"/>
</dbReference>
<name>A0A1L8CFW3_9LACO</name>
<evidence type="ECO:0000256" key="1">
    <source>
        <dbReference type="SAM" id="Phobius"/>
    </source>
</evidence>
<organism evidence="2 3">
    <name type="scientific">Apilactobacillus kunkeei</name>
    <dbReference type="NCBI Taxonomy" id="148814"/>
    <lineage>
        <taxon>Bacteria</taxon>
        <taxon>Bacillati</taxon>
        <taxon>Bacillota</taxon>
        <taxon>Bacilli</taxon>
        <taxon>Lactobacillales</taxon>
        <taxon>Lactobacillaceae</taxon>
        <taxon>Apilactobacillus</taxon>
    </lineage>
</organism>
<keyword evidence="1" id="KW-0472">Membrane</keyword>
<protein>
    <submittedName>
        <fullName evidence="2">Uncharacterized protein</fullName>
    </submittedName>
</protein>
<accession>A0A1L8CFW3</accession>
<keyword evidence="1" id="KW-1133">Transmembrane helix</keyword>
<gene>
    <name evidence="2" type="ORF">FF306_00171</name>
</gene>
<dbReference type="EMBL" id="BDDX01000001">
    <property type="protein sequence ID" value="GAT90078.1"/>
    <property type="molecule type" value="Genomic_DNA"/>
</dbReference>
<proteinExistence type="predicted"/>
<comment type="caution">
    <text evidence="2">The sequence shown here is derived from an EMBL/GenBank/DDBJ whole genome shotgun (WGS) entry which is preliminary data.</text>
</comment>
<reference evidence="2 3" key="1">
    <citation type="journal article" date="2016" name="Syst. Appl. Microbiol.">
        <title>Genomic characterization of a fructophilic bee symbiont Lactobacillus kunkeei reveals its niche-specific adaptation.</title>
        <authorList>
            <person name="Maeno S."/>
            <person name="Tanizawa Y."/>
            <person name="Kanesaki Y."/>
            <person name="Kubota E."/>
            <person name="Kumar H."/>
            <person name="Dicks L."/>
            <person name="Salminen S."/>
            <person name="Nakagawa J."/>
            <person name="Arita M."/>
            <person name="Endo A."/>
        </authorList>
    </citation>
    <scope>NUCLEOTIDE SEQUENCE [LARGE SCALE GENOMIC DNA]</scope>
    <source>
        <strain evidence="2 3">FF30-6</strain>
    </source>
</reference>
<evidence type="ECO:0000313" key="3">
    <source>
        <dbReference type="Proteomes" id="UP000186588"/>
    </source>
</evidence>
<keyword evidence="1" id="KW-0812">Transmembrane</keyword>
<sequence>MLNIAVSIIVLIICSIYLGWNANYIYHDLKKRKRDKYGKQ</sequence>